<dbReference type="SMART" id="SM00387">
    <property type="entry name" value="HATPase_c"/>
    <property type="match status" value="1"/>
</dbReference>
<accession>A0A9D2N1E7</accession>
<feature type="transmembrane region" description="Helical" evidence="15">
    <location>
        <begin position="379"/>
        <end position="397"/>
    </location>
</feature>
<keyword evidence="7 15" id="KW-0812">Transmembrane</keyword>
<dbReference type="Pfam" id="PF00512">
    <property type="entry name" value="HisKA"/>
    <property type="match status" value="1"/>
</dbReference>
<dbReference type="EMBL" id="DWWT01000028">
    <property type="protein sequence ID" value="HJC05801.1"/>
    <property type="molecule type" value="Genomic_DNA"/>
</dbReference>
<evidence type="ECO:0000256" key="4">
    <source>
        <dbReference type="ARBA" id="ARBA00022475"/>
    </source>
</evidence>
<dbReference type="Pfam" id="PF02518">
    <property type="entry name" value="HATPase_c"/>
    <property type="match status" value="1"/>
</dbReference>
<keyword evidence="6" id="KW-0808">Transferase</keyword>
<feature type="transmembrane region" description="Helical" evidence="15">
    <location>
        <begin position="336"/>
        <end position="359"/>
    </location>
</feature>
<evidence type="ECO:0000256" key="9">
    <source>
        <dbReference type="ARBA" id="ARBA00022777"/>
    </source>
</evidence>
<feature type="transmembrane region" description="Helical" evidence="15">
    <location>
        <begin position="434"/>
        <end position="454"/>
    </location>
</feature>
<evidence type="ECO:0000256" key="14">
    <source>
        <dbReference type="SAM" id="MobiDB-lite"/>
    </source>
</evidence>
<evidence type="ECO:0000256" key="2">
    <source>
        <dbReference type="ARBA" id="ARBA00004651"/>
    </source>
</evidence>
<keyword evidence="10" id="KW-0067">ATP-binding</keyword>
<feature type="transmembrane region" description="Helical" evidence="15">
    <location>
        <begin position="292"/>
        <end position="316"/>
    </location>
</feature>
<dbReference type="Proteomes" id="UP000823910">
    <property type="component" value="Unassembled WGS sequence"/>
</dbReference>
<sequence>MAEAKRKIRKKKAALTFLHIVFMLCLIAGVSAMYLSANYGRGVKWIFDDVYEDSESFSQQLAEDISNIFTYAGYKNMFETNGKLDMYKPIMRTTNGPGDAEEWTLDDVVRYGKMMGYYLDGDYNVAGAPWSMGDDDEDQETEVDIAYYTDNPSFLEATDLAPRMTKYELVMQLLGHLGKYYKTYNYYVDGATNLYFRISYTSDEGEESLYTNMEGMSVEEMRDAGKYLYIQGNTVEIYSNLSVIPNNAATLLERWNPYSNDQNYMVVAVDTSYPNDDAYSAQAAAYGADRNAYIMGMGGVILGLVGCFATLLFMTIVSGHVDEESDEIRLYPIDEIYTEIFLILWAVGSAVAIVLIQYAGIRLISLFAAEEQWDYWNKVVWIVSVYVSLLLCGFALIRRYKARCLWKYSLIKKLRDALEMYMGRVSYAGRMGTSYLSFLGGNVLALWGLIFLFANRDEKPVYRLLFIALVVVLAGVDGLIFHILFKKSVQRDLLDAAVSNISKGDTNYRIDTEKLTGKERNMGEHINNISSGLGTALMEQVKSERMKADLITNVSHDIKTPLTSIINYVDLIKREKIDNPKVAAYLEVLDQKSQRLKTLTEDLVEASKASSGNLKLEMADINLVELVQQTIGEFEERFEQRRLELVQGLPEDALIIRADGRRLWRVLENLYTNAFKYAMEHSRVYVDVKEDGDRAIFTMKNVSEKPLNISPSELTERFVRGDVSRTTEGSGLGLSIAQSLTELQGGVFSLEIDGDLFKVSVIFPLERCEKKGERTAGEALTETKDQALPEEGKPEEKKLEEIPADRPQNEIMGEASENEPQSGKAAEADSGKEDEPESPDASEKDPASGNI</sequence>
<dbReference type="CDD" id="cd00082">
    <property type="entry name" value="HisKA"/>
    <property type="match status" value="1"/>
</dbReference>
<keyword evidence="12" id="KW-0902">Two-component regulatory system</keyword>
<evidence type="ECO:0000256" key="1">
    <source>
        <dbReference type="ARBA" id="ARBA00000085"/>
    </source>
</evidence>
<evidence type="ECO:0000256" key="5">
    <source>
        <dbReference type="ARBA" id="ARBA00022553"/>
    </source>
</evidence>
<keyword evidence="8" id="KW-0547">Nucleotide-binding</keyword>
<feature type="transmembrane region" description="Helical" evidence="15">
    <location>
        <begin position="460"/>
        <end position="485"/>
    </location>
</feature>
<proteinExistence type="predicted"/>
<gene>
    <name evidence="17" type="ORF">H9704_06555</name>
</gene>
<keyword evidence="9 17" id="KW-0418">Kinase</keyword>
<reference evidence="17" key="2">
    <citation type="submission" date="2021-04" db="EMBL/GenBank/DDBJ databases">
        <authorList>
            <person name="Gilroy R."/>
        </authorList>
    </citation>
    <scope>NUCLEOTIDE SEQUENCE</scope>
    <source>
        <strain evidence="17">CHK180-15479</strain>
    </source>
</reference>
<dbReference type="EC" id="2.7.13.3" evidence="3"/>
<reference evidence="17" key="1">
    <citation type="journal article" date="2021" name="PeerJ">
        <title>Extensive microbial diversity within the chicken gut microbiome revealed by metagenomics and culture.</title>
        <authorList>
            <person name="Gilroy R."/>
            <person name="Ravi A."/>
            <person name="Getino M."/>
            <person name="Pursley I."/>
            <person name="Horton D.L."/>
            <person name="Alikhan N.F."/>
            <person name="Baker D."/>
            <person name="Gharbi K."/>
            <person name="Hall N."/>
            <person name="Watson M."/>
            <person name="Adriaenssens E.M."/>
            <person name="Foster-Nyarko E."/>
            <person name="Jarju S."/>
            <person name="Secka A."/>
            <person name="Antonio M."/>
            <person name="Oren A."/>
            <person name="Chaudhuri R.R."/>
            <person name="La Ragione R."/>
            <person name="Hildebrand F."/>
            <person name="Pallen M.J."/>
        </authorList>
    </citation>
    <scope>NUCLEOTIDE SEQUENCE</scope>
    <source>
        <strain evidence="17">CHK180-15479</strain>
    </source>
</reference>
<evidence type="ECO:0000256" key="8">
    <source>
        <dbReference type="ARBA" id="ARBA00022741"/>
    </source>
</evidence>
<dbReference type="InterPro" id="IPR036890">
    <property type="entry name" value="HATPase_C_sf"/>
</dbReference>
<keyword evidence="5" id="KW-0597">Phosphoprotein</keyword>
<keyword evidence="13 15" id="KW-0472">Membrane</keyword>
<dbReference type="SUPFAM" id="SSF47384">
    <property type="entry name" value="Homodimeric domain of signal transducing histidine kinase"/>
    <property type="match status" value="1"/>
</dbReference>
<dbReference type="PANTHER" id="PTHR45528">
    <property type="entry name" value="SENSOR HISTIDINE KINASE CPXA"/>
    <property type="match status" value="1"/>
</dbReference>
<evidence type="ECO:0000256" key="13">
    <source>
        <dbReference type="ARBA" id="ARBA00023136"/>
    </source>
</evidence>
<feature type="compositionally biased region" description="Basic and acidic residues" evidence="14">
    <location>
        <begin position="771"/>
        <end position="808"/>
    </location>
</feature>
<dbReference type="PANTHER" id="PTHR45528:SF1">
    <property type="entry name" value="SENSOR HISTIDINE KINASE CPXA"/>
    <property type="match status" value="1"/>
</dbReference>
<dbReference type="InterPro" id="IPR050398">
    <property type="entry name" value="HssS/ArlS-like"/>
</dbReference>
<keyword evidence="4" id="KW-1003">Cell membrane</keyword>
<name>A0A9D2N1E7_9FIRM</name>
<dbReference type="SUPFAM" id="SSF55874">
    <property type="entry name" value="ATPase domain of HSP90 chaperone/DNA topoisomerase II/histidine kinase"/>
    <property type="match status" value="1"/>
</dbReference>
<evidence type="ECO:0000313" key="17">
    <source>
        <dbReference type="EMBL" id="HJC05801.1"/>
    </source>
</evidence>
<dbReference type="GO" id="GO:0005524">
    <property type="term" value="F:ATP binding"/>
    <property type="evidence" value="ECO:0007669"/>
    <property type="project" value="UniProtKB-KW"/>
</dbReference>
<feature type="domain" description="Histidine kinase" evidence="16">
    <location>
        <begin position="553"/>
        <end position="767"/>
    </location>
</feature>
<evidence type="ECO:0000256" key="15">
    <source>
        <dbReference type="SAM" id="Phobius"/>
    </source>
</evidence>
<evidence type="ECO:0000256" key="11">
    <source>
        <dbReference type="ARBA" id="ARBA00022989"/>
    </source>
</evidence>
<dbReference type="GO" id="GO:0000155">
    <property type="term" value="F:phosphorelay sensor kinase activity"/>
    <property type="evidence" value="ECO:0007669"/>
    <property type="project" value="InterPro"/>
</dbReference>
<dbReference type="SMART" id="SM00388">
    <property type="entry name" value="HisKA"/>
    <property type="match status" value="1"/>
</dbReference>
<comment type="catalytic activity">
    <reaction evidence="1">
        <text>ATP + protein L-histidine = ADP + protein N-phospho-L-histidine.</text>
        <dbReference type="EC" id="2.7.13.3"/>
    </reaction>
</comment>
<evidence type="ECO:0000256" key="6">
    <source>
        <dbReference type="ARBA" id="ARBA00022679"/>
    </source>
</evidence>
<comment type="subcellular location">
    <subcellularLocation>
        <location evidence="2">Cell membrane</location>
        <topology evidence="2">Multi-pass membrane protein</topology>
    </subcellularLocation>
</comment>
<dbReference type="Gene3D" id="1.10.287.130">
    <property type="match status" value="1"/>
</dbReference>
<comment type="caution">
    <text evidence="17">The sequence shown here is derived from an EMBL/GenBank/DDBJ whole genome shotgun (WGS) entry which is preliminary data.</text>
</comment>
<evidence type="ECO:0000256" key="12">
    <source>
        <dbReference type="ARBA" id="ARBA00023012"/>
    </source>
</evidence>
<dbReference type="Gene3D" id="3.30.565.10">
    <property type="entry name" value="Histidine kinase-like ATPase, C-terminal domain"/>
    <property type="match status" value="1"/>
</dbReference>
<evidence type="ECO:0000256" key="7">
    <source>
        <dbReference type="ARBA" id="ARBA00022692"/>
    </source>
</evidence>
<dbReference type="InterPro" id="IPR005467">
    <property type="entry name" value="His_kinase_dom"/>
</dbReference>
<evidence type="ECO:0000256" key="10">
    <source>
        <dbReference type="ARBA" id="ARBA00022840"/>
    </source>
</evidence>
<dbReference type="InterPro" id="IPR003594">
    <property type="entry name" value="HATPase_dom"/>
</dbReference>
<feature type="compositionally biased region" description="Basic and acidic residues" evidence="14">
    <location>
        <begin position="841"/>
        <end position="851"/>
    </location>
</feature>
<dbReference type="InterPro" id="IPR036097">
    <property type="entry name" value="HisK_dim/P_sf"/>
</dbReference>
<evidence type="ECO:0000259" key="16">
    <source>
        <dbReference type="PROSITE" id="PS50109"/>
    </source>
</evidence>
<protein>
    <recommendedName>
        <fullName evidence="3">histidine kinase</fullName>
        <ecNumber evidence="3">2.7.13.3</ecNumber>
    </recommendedName>
</protein>
<evidence type="ECO:0000313" key="18">
    <source>
        <dbReference type="Proteomes" id="UP000823910"/>
    </source>
</evidence>
<feature type="region of interest" description="Disordered" evidence="14">
    <location>
        <begin position="771"/>
        <end position="851"/>
    </location>
</feature>
<dbReference type="InterPro" id="IPR003661">
    <property type="entry name" value="HisK_dim/P_dom"/>
</dbReference>
<keyword evidence="11 15" id="KW-1133">Transmembrane helix</keyword>
<dbReference type="AlphaFoldDB" id="A0A9D2N1E7"/>
<evidence type="ECO:0000256" key="3">
    <source>
        <dbReference type="ARBA" id="ARBA00012438"/>
    </source>
</evidence>
<dbReference type="GO" id="GO:0005886">
    <property type="term" value="C:plasma membrane"/>
    <property type="evidence" value="ECO:0007669"/>
    <property type="project" value="UniProtKB-SubCell"/>
</dbReference>
<dbReference type="PROSITE" id="PS50109">
    <property type="entry name" value="HIS_KIN"/>
    <property type="match status" value="1"/>
</dbReference>
<organism evidence="17 18">
    <name type="scientific">Candidatus Enterocloster excrementipullorum</name>
    <dbReference type="NCBI Taxonomy" id="2838559"/>
    <lineage>
        <taxon>Bacteria</taxon>
        <taxon>Bacillati</taxon>
        <taxon>Bacillota</taxon>
        <taxon>Clostridia</taxon>
        <taxon>Lachnospirales</taxon>
        <taxon>Lachnospiraceae</taxon>
        <taxon>Enterocloster</taxon>
    </lineage>
</organism>